<evidence type="ECO:0000256" key="2">
    <source>
        <dbReference type="ARBA" id="ARBA00004255"/>
    </source>
</evidence>
<dbReference type="InterPro" id="IPR036871">
    <property type="entry name" value="PX_dom_sf"/>
</dbReference>
<name>A0A1Q2ZZE8_ZYGRO</name>
<evidence type="ECO:0000256" key="7">
    <source>
        <dbReference type="ARBA" id="ARBA00022490"/>
    </source>
</evidence>
<dbReference type="GO" id="GO:0031901">
    <property type="term" value="C:early endosome membrane"/>
    <property type="evidence" value="ECO:0007669"/>
    <property type="project" value="TreeGrafter"/>
</dbReference>
<dbReference type="InterPro" id="IPR001683">
    <property type="entry name" value="PX_dom"/>
</dbReference>
<protein>
    <recommendedName>
        <fullName evidence="5">Sorting nexin-3</fullName>
    </recommendedName>
</protein>
<sequence length="197" mass="22868">MYRFKNSWTPERATQPHTYKQTKNNKIEKKGGEFVMREFKSFSSTEQTSLPQPHRGPSSSEIYAEPENFLEAEVVNPKTHTPHGSDTRGMFTDYEIICRTNLPSFGRRFSRVRRRYSDFEFFRKCLTKELAMCGGHPRVVVPHLPGKILLGNRFNDEVIEERRQGLCKWLQTVAGHPLLQSGSKVLVRFVEDEKFVG</sequence>
<dbReference type="GO" id="GO:0000139">
    <property type="term" value="C:Golgi membrane"/>
    <property type="evidence" value="ECO:0007669"/>
    <property type="project" value="UniProtKB-SubCell"/>
</dbReference>
<evidence type="ECO:0000256" key="6">
    <source>
        <dbReference type="ARBA" id="ARBA00022448"/>
    </source>
</evidence>
<evidence type="ECO:0000256" key="5">
    <source>
        <dbReference type="ARBA" id="ARBA00020436"/>
    </source>
</evidence>
<comment type="similarity">
    <text evidence="4">Belongs to the sorting nexin family.</text>
</comment>
<comment type="subcellular location">
    <subcellularLocation>
        <location evidence="3">Cytoplasm</location>
    </subcellularLocation>
    <subcellularLocation>
        <location evidence="2">Golgi apparatus membrane</location>
        <topology evidence="2">Peripheral membrane protein</topology>
        <orientation evidence="2">Cytoplasmic side</orientation>
    </subcellularLocation>
    <subcellularLocation>
        <location evidence="1">Prevacuolar compartment membrane</location>
        <topology evidence="1">Peripheral membrane protein</topology>
        <orientation evidence="1">Cytoplasmic side</orientation>
    </subcellularLocation>
</comment>
<dbReference type="SMART" id="SM00312">
    <property type="entry name" value="PX"/>
    <property type="match status" value="1"/>
</dbReference>
<organism evidence="15 16">
    <name type="scientific">Zygosaccharomyces rouxii</name>
    <dbReference type="NCBI Taxonomy" id="4956"/>
    <lineage>
        <taxon>Eukaryota</taxon>
        <taxon>Fungi</taxon>
        <taxon>Dikarya</taxon>
        <taxon>Ascomycota</taxon>
        <taxon>Saccharomycotina</taxon>
        <taxon>Saccharomycetes</taxon>
        <taxon>Saccharomycetales</taxon>
        <taxon>Saccharomycetaceae</taxon>
        <taxon>Zygosaccharomyces</taxon>
    </lineage>
</organism>
<feature type="region of interest" description="Disordered" evidence="13">
    <location>
        <begin position="1"/>
        <end position="27"/>
    </location>
</feature>
<evidence type="ECO:0000256" key="12">
    <source>
        <dbReference type="ARBA" id="ARBA00025533"/>
    </source>
</evidence>
<evidence type="ECO:0000256" key="1">
    <source>
        <dbReference type="ARBA" id="ARBA00004179"/>
    </source>
</evidence>
<comment type="function">
    <text evidence="12">Required for retention of late Golgi membrane proteins. Component of the retrieval machinery that functions by direct interaction with the cytosolic tails of certain TGN membrane proteins during the sorting/budding process at the prevacuolar compartment. Binds phosphatidylinositol 3-phosphate (PtdIns(P3)).</text>
</comment>
<gene>
    <name evidence="15" type="ORF">ZYGR_0N02030</name>
</gene>
<dbReference type="GO" id="GO:0015031">
    <property type="term" value="P:protein transport"/>
    <property type="evidence" value="ECO:0007669"/>
    <property type="project" value="UniProtKB-KW"/>
</dbReference>
<dbReference type="GO" id="GO:0032266">
    <property type="term" value="F:phosphatidylinositol-3-phosphate binding"/>
    <property type="evidence" value="ECO:0007669"/>
    <property type="project" value="EnsemblFungi"/>
</dbReference>
<dbReference type="Gene3D" id="3.30.1520.10">
    <property type="entry name" value="Phox-like domain"/>
    <property type="match status" value="1"/>
</dbReference>
<feature type="compositionally biased region" description="Polar residues" evidence="13">
    <location>
        <begin position="15"/>
        <end position="24"/>
    </location>
</feature>
<dbReference type="AlphaFoldDB" id="A0A1Q2ZZE8"/>
<dbReference type="GO" id="GO:0032994">
    <property type="term" value="C:protein-lipid complex"/>
    <property type="evidence" value="ECO:0007669"/>
    <property type="project" value="EnsemblFungi"/>
</dbReference>
<keyword evidence="6" id="KW-0813">Transport</keyword>
<dbReference type="Proteomes" id="UP000187013">
    <property type="component" value="Unassembled WGS sequence"/>
</dbReference>
<dbReference type="InterPro" id="IPR051074">
    <property type="entry name" value="Sorting_Nexin"/>
</dbReference>
<evidence type="ECO:0000256" key="9">
    <source>
        <dbReference type="ARBA" id="ARBA00023034"/>
    </source>
</evidence>
<keyword evidence="7" id="KW-0963">Cytoplasm</keyword>
<dbReference type="GO" id="GO:0005829">
    <property type="term" value="C:cytosol"/>
    <property type="evidence" value="ECO:0007669"/>
    <property type="project" value="EnsemblFungi"/>
</dbReference>
<dbReference type="GO" id="GO:0032456">
    <property type="term" value="P:endocytic recycling"/>
    <property type="evidence" value="ECO:0007669"/>
    <property type="project" value="TreeGrafter"/>
</dbReference>
<dbReference type="SUPFAM" id="SSF64268">
    <property type="entry name" value="PX domain"/>
    <property type="match status" value="1"/>
</dbReference>
<evidence type="ECO:0000259" key="14">
    <source>
        <dbReference type="PROSITE" id="PS50195"/>
    </source>
</evidence>
<keyword evidence="8" id="KW-0653">Protein transport</keyword>
<dbReference type="EMBL" id="BDGX01000014">
    <property type="protein sequence ID" value="GAV48798.1"/>
    <property type="molecule type" value="Genomic_DNA"/>
</dbReference>
<keyword evidence="11" id="KW-0472">Membrane</keyword>
<evidence type="ECO:0000313" key="15">
    <source>
        <dbReference type="EMBL" id="GAV48798.1"/>
    </source>
</evidence>
<evidence type="ECO:0000313" key="16">
    <source>
        <dbReference type="Proteomes" id="UP000187013"/>
    </source>
</evidence>
<dbReference type="OrthoDB" id="5227681at2759"/>
<comment type="caution">
    <text evidence="15">The sequence shown here is derived from an EMBL/GenBank/DDBJ whole genome shotgun (WGS) entry which is preliminary data.</text>
</comment>
<dbReference type="PANTHER" id="PTHR45963:SF2">
    <property type="entry name" value="RE52028P"/>
    <property type="match status" value="1"/>
</dbReference>
<dbReference type="OMA" id="VGRQRYT"/>
<dbReference type="Pfam" id="PF00787">
    <property type="entry name" value="PX"/>
    <property type="match status" value="1"/>
</dbReference>
<dbReference type="GO" id="GO:0034499">
    <property type="term" value="P:late endosome to Golgi transport"/>
    <property type="evidence" value="ECO:0007669"/>
    <property type="project" value="EnsemblFungi"/>
</dbReference>
<dbReference type="PANTHER" id="PTHR45963">
    <property type="entry name" value="RE52028P"/>
    <property type="match status" value="1"/>
</dbReference>
<evidence type="ECO:0000256" key="11">
    <source>
        <dbReference type="ARBA" id="ARBA00023136"/>
    </source>
</evidence>
<keyword evidence="9" id="KW-0333">Golgi apparatus</keyword>
<keyword evidence="10" id="KW-0446">Lipid-binding</keyword>
<evidence type="ECO:0000256" key="13">
    <source>
        <dbReference type="SAM" id="MobiDB-lite"/>
    </source>
</evidence>
<evidence type="ECO:0000256" key="4">
    <source>
        <dbReference type="ARBA" id="ARBA00010883"/>
    </source>
</evidence>
<feature type="region of interest" description="Disordered" evidence="13">
    <location>
        <begin position="41"/>
        <end position="60"/>
    </location>
</feature>
<dbReference type="PROSITE" id="PS50195">
    <property type="entry name" value="PX"/>
    <property type="match status" value="1"/>
</dbReference>
<evidence type="ECO:0000256" key="10">
    <source>
        <dbReference type="ARBA" id="ARBA00023121"/>
    </source>
</evidence>
<reference evidence="15 16" key="1">
    <citation type="submission" date="2016-08" db="EMBL/GenBank/DDBJ databases">
        <title>Draft genome sequence of allopolyploid Zygosaccharomyces rouxii.</title>
        <authorList>
            <person name="Watanabe J."/>
            <person name="Uehara K."/>
            <person name="Mogi Y."/>
            <person name="Tsukioka Y."/>
        </authorList>
    </citation>
    <scope>NUCLEOTIDE SEQUENCE [LARGE SCALE GENOMIC DNA]</scope>
    <source>
        <strain evidence="15 16">NBRC 110957</strain>
    </source>
</reference>
<accession>A0A1Q2ZZE8</accession>
<dbReference type="GO" id="GO:0030904">
    <property type="term" value="C:retromer complex"/>
    <property type="evidence" value="ECO:0007669"/>
    <property type="project" value="TreeGrafter"/>
</dbReference>
<proteinExistence type="inferred from homology"/>
<feature type="domain" description="PX" evidence="14">
    <location>
        <begin position="72"/>
        <end position="196"/>
    </location>
</feature>
<dbReference type="eggNOG" id="KOG2527">
    <property type="taxonomic scope" value="Eukaryota"/>
</dbReference>
<evidence type="ECO:0000256" key="8">
    <source>
        <dbReference type="ARBA" id="ARBA00022927"/>
    </source>
</evidence>
<evidence type="ECO:0000256" key="3">
    <source>
        <dbReference type="ARBA" id="ARBA00004496"/>
    </source>
</evidence>